<feature type="region of interest" description="Disordered" evidence="7">
    <location>
        <begin position="471"/>
        <end position="492"/>
    </location>
</feature>
<dbReference type="PROSITE" id="PS50102">
    <property type="entry name" value="RRM"/>
    <property type="match status" value="1"/>
</dbReference>
<evidence type="ECO:0000256" key="1">
    <source>
        <dbReference type="ARBA" id="ARBA00022527"/>
    </source>
</evidence>
<keyword evidence="3" id="KW-0547">Nucleotide-binding</keyword>
<keyword evidence="1" id="KW-0723">Serine/threonine-protein kinase</keyword>
<feature type="compositionally biased region" description="Basic and acidic residues" evidence="7">
    <location>
        <begin position="483"/>
        <end position="492"/>
    </location>
</feature>
<evidence type="ECO:0000256" key="2">
    <source>
        <dbReference type="ARBA" id="ARBA00022679"/>
    </source>
</evidence>
<gene>
    <name evidence="10" type="ORF">WKI299_LOCUS27481</name>
</gene>
<dbReference type="SMART" id="SM00220">
    <property type="entry name" value="S_TKc"/>
    <property type="match status" value="1"/>
</dbReference>
<feature type="domain" description="RRM" evidence="9">
    <location>
        <begin position="107"/>
        <end position="180"/>
    </location>
</feature>
<dbReference type="InterPro" id="IPR000719">
    <property type="entry name" value="Prot_kinase_dom"/>
</dbReference>
<dbReference type="PROSITE" id="PS50011">
    <property type="entry name" value="PROTEIN_KINASE_DOM"/>
    <property type="match status" value="1"/>
</dbReference>
<evidence type="ECO:0000256" key="3">
    <source>
        <dbReference type="ARBA" id="ARBA00022741"/>
    </source>
</evidence>
<evidence type="ECO:0000256" key="5">
    <source>
        <dbReference type="ARBA" id="ARBA00022840"/>
    </source>
</evidence>
<evidence type="ECO:0000256" key="4">
    <source>
        <dbReference type="ARBA" id="ARBA00022777"/>
    </source>
</evidence>
<dbReference type="InterPro" id="IPR000504">
    <property type="entry name" value="RRM_dom"/>
</dbReference>
<keyword evidence="4" id="KW-0418">Kinase</keyword>
<dbReference type="AlphaFoldDB" id="A0A816WE99"/>
<dbReference type="Gene3D" id="3.30.200.20">
    <property type="entry name" value="Phosphorylase Kinase, domain 1"/>
    <property type="match status" value="1"/>
</dbReference>
<dbReference type="SMART" id="SM00360">
    <property type="entry name" value="RRM"/>
    <property type="match status" value="3"/>
</dbReference>
<dbReference type="EMBL" id="CAJNRF010012005">
    <property type="protein sequence ID" value="CAF2136703.1"/>
    <property type="molecule type" value="Genomic_DNA"/>
</dbReference>
<evidence type="ECO:0000259" key="8">
    <source>
        <dbReference type="PROSITE" id="PS50011"/>
    </source>
</evidence>
<dbReference type="InterPro" id="IPR012677">
    <property type="entry name" value="Nucleotide-bd_a/b_plait_sf"/>
</dbReference>
<dbReference type="InterPro" id="IPR011009">
    <property type="entry name" value="Kinase-like_dom_sf"/>
</dbReference>
<evidence type="ECO:0000259" key="9">
    <source>
        <dbReference type="PROSITE" id="PS50102"/>
    </source>
</evidence>
<organism evidence="10 11">
    <name type="scientific">Rotaria magnacalcarata</name>
    <dbReference type="NCBI Taxonomy" id="392030"/>
    <lineage>
        <taxon>Eukaryota</taxon>
        <taxon>Metazoa</taxon>
        <taxon>Spiralia</taxon>
        <taxon>Gnathifera</taxon>
        <taxon>Rotifera</taxon>
        <taxon>Eurotatoria</taxon>
        <taxon>Bdelloidea</taxon>
        <taxon>Philodinida</taxon>
        <taxon>Philodinidae</taxon>
        <taxon>Rotaria</taxon>
    </lineage>
</organism>
<dbReference type="SUPFAM" id="SSF56112">
    <property type="entry name" value="Protein kinase-like (PK-like)"/>
    <property type="match status" value="1"/>
</dbReference>
<evidence type="ECO:0000256" key="6">
    <source>
        <dbReference type="PROSITE-ProRule" id="PRU00176"/>
    </source>
</evidence>
<accession>A0A816WE99</accession>
<dbReference type="CDD" id="cd00590">
    <property type="entry name" value="RRM_SF"/>
    <property type="match status" value="1"/>
</dbReference>
<keyword evidence="6" id="KW-0694">RNA-binding</keyword>
<feature type="domain" description="Protein kinase" evidence="8">
    <location>
        <begin position="553"/>
        <end position="914"/>
    </location>
</feature>
<dbReference type="Gene3D" id="3.30.70.330">
    <property type="match status" value="2"/>
</dbReference>
<keyword evidence="2" id="KW-0808">Transferase</keyword>
<evidence type="ECO:0000256" key="7">
    <source>
        <dbReference type="SAM" id="MobiDB-lite"/>
    </source>
</evidence>
<reference evidence="10" key="1">
    <citation type="submission" date="2021-02" db="EMBL/GenBank/DDBJ databases">
        <authorList>
            <person name="Nowell W R."/>
        </authorList>
    </citation>
    <scope>NUCLEOTIDE SEQUENCE</scope>
</reference>
<sequence>MAAKNNLQKSKIYDMESYKRTLLFQKISPKTTQQSLEKFLSEYPLEQCSVPTNEEGHNKLHAIVKFEDESSITLLMSKRPLIIDEKEVFIHRHVPNQKSSRDNRDVQTLTVSSTANRSMQKSQLQRYFRKYGEMDRIDCVNDNDSVYVIHFKDYDSVDRALLNQPHELNNILVDIKKGDQHLSTVNSDLYESLPKTNNYKEIAPQKKSNLKVKIDPKISSLYLPERIYCVRIKNLPINIDAERLSVELNWPIYNILMGSPTDDDQSPSMECWLKSPDDQEKIDEFIRNSKQRTINRSIIQCEKEEDQLELCRFFRIGTCDKHEDICNWVHIKCTARGTCSRDCPYGHGKGEKTEYSTVNKTTMSYRIKISGFEKKITRKSLADLLHQPERSCYVNENQNKVGYIIYVITFKYARHLIKKWHDIFIDGQRLKCQLEINQQSNMHSALSRSKLSLSGSNSELNTCCRNTYRSRITRSTQNSRESSVSRDEDRSEIRVLNDESVGHEGRLYAQAFNGIGKSREKLSMRTTNSTENIASALDSTRSLPSGLPSDEWETIQRASGTGKKASFIRRKSDRKASAVIKVYKNEPTGDCYRELTALKMLKGVPGVAQLIEPEQQSNNFGKEAGGEDDLWIIMQRASTHSLKTFMDQKREKYKADIEVSSAIKFVQHLIGIVKQVHSRGILHQNIEPENIVIEYESKNPSINEANLTLLNFTQAYIKSHQSSHINQENATRWYQPPEANSQSFKYSATNDASAIVAILLWLLTDAIPQHREKILPHLKPEVHDKLDRKFSNVANIANGNQLKTYLIDTFNRAFGFPEYEPWTIDDLECRIKCISQLFTPSDSNLNTIGDIFRSLIPLTTSSKLISTSDHPAAIQKAANAFTQVKQELLNSNPDQYSWFDGNCTWLNTAQHPMNEYRHDDILTYYWRNQNYSIIIICLASINDEGRVITLSIGSTVHGKMIRIPLGQYSIAQDYLTKLQENFSTELKNLLLLIYNEQMPVQK</sequence>
<evidence type="ECO:0000313" key="11">
    <source>
        <dbReference type="Proteomes" id="UP000663856"/>
    </source>
</evidence>
<protein>
    <submittedName>
        <fullName evidence="10">Uncharacterized protein</fullName>
    </submittedName>
</protein>
<dbReference type="InterPro" id="IPR050108">
    <property type="entry name" value="CDK"/>
</dbReference>
<dbReference type="Proteomes" id="UP000663856">
    <property type="component" value="Unassembled WGS sequence"/>
</dbReference>
<name>A0A816WE99_9BILA</name>
<dbReference type="Gene3D" id="1.10.510.10">
    <property type="entry name" value="Transferase(Phosphotransferase) domain 1"/>
    <property type="match status" value="1"/>
</dbReference>
<dbReference type="Pfam" id="PF00069">
    <property type="entry name" value="Pkinase"/>
    <property type="match status" value="1"/>
</dbReference>
<dbReference type="GO" id="GO:0005524">
    <property type="term" value="F:ATP binding"/>
    <property type="evidence" value="ECO:0007669"/>
    <property type="project" value="UniProtKB-KW"/>
</dbReference>
<dbReference type="SUPFAM" id="SSF54928">
    <property type="entry name" value="RNA-binding domain, RBD"/>
    <property type="match status" value="1"/>
</dbReference>
<proteinExistence type="predicted"/>
<dbReference type="InterPro" id="IPR035979">
    <property type="entry name" value="RBD_domain_sf"/>
</dbReference>
<keyword evidence="5" id="KW-0067">ATP-binding</keyword>
<dbReference type="GO" id="GO:0003723">
    <property type="term" value="F:RNA binding"/>
    <property type="evidence" value="ECO:0007669"/>
    <property type="project" value="UniProtKB-UniRule"/>
</dbReference>
<evidence type="ECO:0000313" key="10">
    <source>
        <dbReference type="EMBL" id="CAF2136703.1"/>
    </source>
</evidence>
<dbReference type="GO" id="GO:0005634">
    <property type="term" value="C:nucleus"/>
    <property type="evidence" value="ECO:0007669"/>
    <property type="project" value="TreeGrafter"/>
</dbReference>
<dbReference type="PANTHER" id="PTHR24056">
    <property type="entry name" value="CELL DIVISION PROTEIN KINASE"/>
    <property type="match status" value="1"/>
</dbReference>
<dbReference type="GO" id="GO:0004674">
    <property type="term" value="F:protein serine/threonine kinase activity"/>
    <property type="evidence" value="ECO:0007669"/>
    <property type="project" value="UniProtKB-KW"/>
</dbReference>
<comment type="caution">
    <text evidence="10">The sequence shown here is derived from an EMBL/GenBank/DDBJ whole genome shotgun (WGS) entry which is preliminary data.</text>
</comment>